<dbReference type="Pfam" id="PF00144">
    <property type="entry name" value="Beta-lactamase"/>
    <property type="match status" value="1"/>
</dbReference>
<sequence length="439" mass="48053">MSFKRNTLLLALMGGLLVNQSVTAAPAAVPLDAKASDPHVLGLMQGIPPAADKVVNFSNFLRFPFTRWSFSHIREVVPTVQVSRGDGPVSALPRAERDDIDSLSFKPIGRDSTMTWEQSLAANYTDGIVVLHRGKLVYERYFGALKPEGQHIAFSVTKSFIGTLAAMLVAEGTLDENALVTRYVPELKDSAYGNATVRQVMDMTTSIEYSEDYADPTAGVWEYGRAGHLIPRPAGYSGATSLYAYLQKLKAEGEHGQTFAYKTVNSDALAWVVQRATGKTFPELVQERIWSKLGAEQDAYVMIDEVGTGFAGGGFNAGLRDMARFGEAMRLNGRFNGQQIIPEAVVADIRKGGDQSKFAKAGYNTLPGWSYRNMWWVANNDHQVFTARGIHGQTIYVDPKAEMVIARFASYPVASNAQIDPTSLPAYTALANLLMTKDQ</sequence>
<organism evidence="3">
    <name type="scientific">Pseudomonas marincola</name>
    <dbReference type="NCBI Taxonomy" id="437900"/>
    <lineage>
        <taxon>Bacteria</taxon>
        <taxon>Pseudomonadati</taxon>
        <taxon>Pseudomonadota</taxon>
        <taxon>Gammaproteobacteria</taxon>
        <taxon>Pseudomonadales</taxon>
        <taxon>Pseudomonadaceae</taxon>
        <taxon>Pseudomonas</taxon>
    </lineage>
</organism>
<dbReference type="InterPro" id="IPR012338">
    <property type="entry name" value="Beta-lactam/transpept-like"/>
</dbReference>
<protein>
    <submittedName>
        <fullName evidence="3">6-aminohexanoate hydrolase</fullName>
    </submittedName>
</protein>
<dbReference type="PANTHER" id="PTHR43283">
    <property type="entry name" value="BETA-LACTAMASE-RELATED"/>
    <property type="match status" value="1"/>
</dbReference>
<evidence type="ECO:0000259" key="2">
    <source>
        <dbReference type="Pfam" id="PF00144"/>
    </source>
</evidence>
<keyword evidence="3" id="KW-0378">Hydrolase</keyword>
<dbReference type="InterPro" id="IPR001466">
    <property type="entry name" value="Beta-lactam-related"/>
</dbReference>
<dbReference type="InterPro" id="IPR050789">
    <property type="entry name" value="Diverse_Enzym_Activities"/>
</dbReference>
<feature type="domain" description="Beta-lactamase-related" evidence="2">
    <location>
        <begin position="128"/>
        <end position="412"/>
    </location>
</feature>
<name>A0A653E8N5_9PSED</name>
<dbReference type="PANTHER" id="PTHR43283:SF7">
    <property type="entry name" value="BETA-LACTAMASE-RELATED DOMAIN-CONTAINING PROTEIN"/>
    <property type="match status" value="1"/>
</dbReference>
<gene>
    <name evidence="3" type="ORF">PMYSY11_4040</name>
</gene>
<dbReference type="Gene3D" id="3.40.710.10">
    <property type="entry name" value="DD-peptidase/beta-lactamase superfamily"/>
    <property type="match status" value="1"/>
</dbReference>
<dbReference type="SUPFAM" id="SSF56601">
    <property type="entry name" value="beta-lactamase/transpeptidase-like"/>
    <property type="match status" value="1"/>
</dbReference>
<feature type="chain" id="PRO_5024934186" evidence="1">
    <location>
        <begin position="25"/>
        <end position="439"/>
    </location>
</feature>
<dbReference type="GO" id="GO:0016787">
    <property type="term" value="F:hydrolase activity"/>
    <property type="evidence" value="ECO:0007669"/>
    <property type="project" value="UniProtKB-KW"/>
</dbReference>
<dbReference type="EMBL" id="LR215729">
    <property type="protein sequence ID" value="VEV99084.1"/>
    <property type="molecule type" value="Genomic_DNA"/>
</dbReference>
<proteinExistence type="predicted"/>
<dbReference type="RefSeq" id="WP_150549299.1">
    <property type="nucleotide sequence ID" value="NZ_LR215729.2"/>
</dbReference>
<evidence type="ECO:0000313" key="3">
    <source>
        <dbReference type="EMBL" id="VEV99084.1"/>
    </source>
</evidence>
<accession>A0A653E8N5</accession>
<keyword evidence="1" id="KW-0732">Signal</keyword>
<feature type="signal peptide" evidence="1">
    <location>
        <begin position="1"/>
        <end position="24"/>
    </location>
</feature>
<reference evidence="3" key="1">
    <citation type="submission" date="2019-02" db="EMBL/GenBank/DDBJ databases">
        <authorList>
            <consortium name="Genoscope - CEA"/>
            <person name="William W."/>
        </authorList>
    </citation>
    <scope>NUCLEOTIDE SEQUENCE [LARGE SCALE GENOMIC DNA]</scope>
    <source>
        <strain evidence="3">YSy11</strain>
    </source>
</reference>
<evidence type="ECO:0000256" key="1">
    <source>
        <dbReference type="SAM" id="SignalP"/>
    </source>
</evidence>
<dbReference type="AlphaFoldDB" id="A0A653E8N5"/>